<organism evidence="5 6">
    <name type="scientific">Leucobacter exalbidus</name>
    <dbReference type="NCBI Taxonomy" id="662960"/>
    <lineage>
        <taxon>Bacteria</taxon>
        <taxon>Bacillati</taxon>
        <taxon>Actinomycetota</taxon>
        <taxon>Actinomycetes</taxon>
        <taxon>Micrococcales</taxon>
        <taxon>Microbacteriaceae</taxon>
        <taxon>Leucobacter</taxon>
    </lineage>
</organism>
<comment type="similarity">
    <text evidence="1">Belongs to the ATP-dependent AMP-binding enzyme family.</text>
</comment>
<dbReference type="Proteomes" id="UP000675163">
    <property type="component" value="Unassembled WGS sequence"/>
</dbReference>
<dbReference type="PANTHER" id="PTHR43347">
    <property type="entry name" value="ACYL-COA SYNTHETASE"/>
    <property type="match status" value="1"/>
</dbReference>
<dbReference type="Pfam" id="PF00501">
    <property type="entry name" value="AMP-binding"/>
    <property type="match status" value="1"/>
</dbReference>
<dbReference type="Pfam" id="PF16177">
    <property type="entry name" value="ACAS_N"/>
    <property type="match status" value="1"/>
</dbReference>
<dbReference type="RefSeq" id="WP_209704065.1">
    <property type="nucleotide sequence ID" value="NZ_JAFIDA010000001.1"/>
</dbReference>
<feature type="domain" description="Acetyl-coenzyme A synthetase N-terminal" evidence="4">
    <location>
        <begin position="12"/>
        <end position="66"/>
    </location>
</feature>
<dbReference type="Gene3D" id="3.30.300.30">
    <property type="match status" value="1"/>
</dbReference>
<evidence type="ECO:0000256" key="1">
    <source>
        <dbReference type="ARBA" id="ARBA00006432"/>
    </source>
</evidence>
<dbReference type="Pfam" id="PF13193">
    <property type="entry name" value="AMP-binding_C"/>
    <property type="match status" value="1"/>
</dbReference>
<name>A0A940PRM2_9MICO</name>
<dbReference type="InterPro" id="IPR042099">
    <property type="entry name" value="ANL_N_sf"/>
</dbReference>
<dbReference type="AlphaFoldDB" id="A0A940PRM2"/>
<dbReference type="EC" id="6.2.1.17" evidence="5"/>
<protein>
    <submittedName>
        <fullName evidence="5">Propionyl-CoA synthetase</fullName>
        <ecNumber evidence="5">6.2.1.17</ecNumber>
    </submittedName>
</protein>
<feature type="domain" description="AMP-dependent synthetase/ligase" evidence="2">
    <location>
        <begin position="73"/>
        <end position="464"/>
    </location>
</feature>
<dbReference type="SUPFAM" id="SSF56801">
    <property type="entry name" value="Acetyl-CoA synthetase-like"/>
    <property type="match status" value="1"/>
</dbReference>
<dbReference type="PANTHER" id="PTHR43347:SF3">
    <property type="entry name" value="ACYL-COA SYNTHETASE SHORT-CHAIN FAMILY MEMBER 3, MITOCHONDRIAL"/>
    <property type="match status" value="1"/>
</dbReference>
<proteinExistence type="inferred from homology"/>
<evidence type="ECO:0000259" key="4">
    <source>
        <dbReference type="Pfam" id="PF16177"/>
    </source>
</evidence>
<sequence>MTPEHVASPGGYAATRERSLSDREGFWLEAAEQVAWSTAPAQALEERAADDWSWFSGGELNVCANALDRHVEAGRGDQAAIIYDSAVTDSVRRLTYRQLRDRVARFAGVLRDQGVVAGDRVLVYCPMVPEAAVAMLACARIGAIHSVVFGGFAANELAVRIGDARPKVIVTSSGGIEPNRVVEYLPLVRRALEICDDAASGVQAVIVHNRAQVPGSAADYSGSTESIAWIDWLTAESEATPADPVPLAADHPLYILYTSGTTGSPKGIVRDSGGYTVALTWAMRHIFDVGPGETIFTASDVGWVVGHSFIVYGPLLAGATTVIYEGKPVGTPDPGAFWRVIDDYEAKVLFTAPTALRAIRREDPELSQLRTHDTSSLRALFVAGERMDPETWHWARDGLQVPVIDNWWQTETGWPICANPLGIEQLEMKPGSTAVPMPGFDVRILDGAGNDVTEPGVEGNIALKLPLPPGALLEVWGSRQRFIDSYLTAFPGYYATGDAGFFDDDGYLTVLGRTDDVINVAGHRLSTGSLEEVLTQHHAVAECAVIGVADPLKGQRAAGFITLKHGSLDAHEHVAADLVRLVREQIGPVASFRDVTIVERLPKTRSGKILRKTMRQIVDGESYTVPATIEDPAVIDALIAALSTTFSAPTTSVLTLPR</sequence>
<evidence type="ECO:0000259" key="3">
    <source>
        <dbReference type="Pfam" id="PF13193"/>
    </source>
</evidence>
<dbReference type="InterPro" id="IPR045851">
    <property type="entry name" value="AMP-bd_C_sf"/>
</dbReference>
<dbReference type="InterPro" id="IPR000873">
    <property type="entry name" value="AMP-dep_synth/lig_dom"/>
</dbReference>
<evidence type="ECO:0000259" key="2">
    <source>
        <dbReference type="Pfam" id="PF00501"/>
    </source>
</evidence>
<comment type="caution">
    <text evidence="5">The sequence shown here is derived from an EMBL/GenBank/DDBJ whole genome shotgun (WGS) entry which is preliminary data.</text>
</comment>
<dbReference type="InterPro" id="IPR020845">
    <property type="entry name" value="AMP-binding_CS"/>
</dbReference>
<keyword evidence="5" id="KW-0436">Ligase</keyword>
<keyword evidence="6" id="KW-1185">Reference proteome</keyword>
<dbReference type="PROSITE" id="PS00455">
    <property type="entry name" value="AMP_BINDING"/>
    <property type="match status" value="1"/>
</dbReference>
<dbReference type="InterPro" id="IPR025110">
    <property type="entry name" value="AMP-bd_C"/>
</dbReference>
<accession>A0A940PRM2</accession>
<reference evidence="5" key="1">
    <citation type="submission" date="2021-02" db="EMBL/GenBank/DDBJ databases">
        <title>Sequencing the genomes of 1000 actinobacteria strains.</title>
        <authorList>
            <person name="Klenk H.-P."/>
        </authorList>
    </citation>
    <scope>NUCLEOTIDE SEQUENCE</scope>
    <source>
        <strain evidence="5">DSM 22850</strain>
    </source>
</reference>
<feature type="domain" description="AMP-binding enzyme C-terminal" evidence="3">
    <location>
        <begin position="530"/>
        <end position="608"/>
    </location>
</feature>
<evidence type="ECO:0000313" key="6">
    <source>
        <dbReference type="Proteomes" id="UP000675163"/>
    </source>
</evidence>
<evidence type="ECO:0000313" key="5">
    <source>
        <dbReference type="EMBL" id="MBP1324965.1"/>
    </source>
</evidence>
<gene>
    <name evidence="5" type="ORF">JOF28_000197</name>
</gene>
<dbReference type="GO" id="GO:0050218">
    <property type="term" value="F:propionate-CoA ligase activity"/>
    <property type="evidence" value="ECO:0007669"/>
    <property type="project" value="UniProtKB-EC"/>
</dbReference>
<dbReference type="InterPro" id="IPR032387">
    <property type="entry name" value="ACAS_N"/>
</dbReference>
<dbReference type="Gene3D" id="3.40.50.12780">
    <property type="entry name" value="N-terminal domain of ligase-like"/>
    <property type="match status" value="1"/>
</dbReference>
<dbReference type="EMBL" id="JAFIDA010000001">
    <property type="protein sequence ID" value="MBP1324965.1"/>
    <property type="molecule type" value="Genomic_DNA"/>
</dbReference>